<dbReference type="AlphaFoldDB" id="A0AAD5YP50"/>
<feature type="signal peptide" evidence="14">
    <location>
        <begin position="1"/>
        <end position="22"/>
    </location>
</feature>
<dbReference type="GO" id="GO:0004222">
    <property type="term" value="F:metalloendopeptidase activity"/>
    <property type="evidence" value="ECO:0007669"/>
    <property type="project" value="InterPro"/>
</dbReference>
<comment type="subcellular location">
    <subcellularLocation>
        <location evidence="1">Secreted</location>
    </subcellularLocation>
</comment>
<evidence type="ECO:0000256" key="14">
    <source>
        <dbReference type="SAM" id="SignalP"/>
    </source>
</evidence>
<reference evidence="16" key="1">
    <citation type="submission" date="2022-07" db="EMBL/GenBank/DDBJ databases">
        <title>Genome Sequence of Leucocoprinus birnbaumii.</title>
        <authorList>
            <person name="Buettner E."/>
        </authorList>
    </citation>
    <scope>NUCLEOTIDE SEQUENCE</scope>
    <source>
        <strain evidence="16">VT141</strain>
    </source>
</reference>
<evidence type="ECO:0000256" key="3">
    <source>
        <dbReference type="ARBA" id="ARBA00022525"/>
    </source>
</evidence>
<dbReference type="GO" id="GO:0008270">
    <property type="term" value="F:zinc ion binding"/>
    <property type="evidence" value="ECO:0007669"/>
    <property type="project" value="InterPro"/>
</dbReference>
<keyword evidence="9" id="KW-0482">Metalloprotease</keyword>
<feature type="active site" evidence="11">
    <location>
        <position position="404"/>
    </location>
</feature>
<evidence type="ECO:0000256" key="12">
    <source>
        <dbReference type="PIRSR" id="PIRSR601842-2"/>
    </source>
</evidence>
<dbReference type="PRINTS" id="PR00999">
    <property type="entry name" value="FUNGALYSIN"/>
</dbReference>
<feature type="binding site" evidence="12">
    <location>
        <position position="407"/>
    </location>
    <ligand>
        <name>Zn(2+)</name>
        <dbReference type="ChEBI" id="CHEBI:29105"/>
        <note>catalytic</note>
    </ligand>
</feature>
<proteinExistence type="inferred from homology"/>
<keyword evidence="8 12" id="KW-0862">Zinc</keyword>
<gene>
    <name evidence="16" type="ORF">NP233_g11246</name>
</gene>
<name>A0AAD5YP50_9AGAR</name>
<dbReference type="Gene3D" id="3.10.170.10">
    <property type="match status" value="2"/>
</dbReference>
<evidence type="ECO:0000256" key="2">
    <source>
        <dbReference type="ARBA" id="ARBA00006006"/>
    </source>
</evidence>
<evidence type="ECO:0000256" key="13">
    <source>
        <dbReference type="SAM" id="MobiDB-lite"/>
    </source>
</evidence>
<dbReference type="InterPro" id="IPR027268">
    <property type="entry name" value="Peptidase_M4/M1_CTD_sf"/>
</dbReference>
<keyword evidence="10" id="KW-0865">Zymogen</keyword>
<keyword evidence="17" id="KW-1185">Reference proteome</keyword>
<evidence type="ECO:0000256" key="6">
    <source>
        <dbReference type="ARBA" id="ARBA00022729"/>
    </source>
</evidence>
<dbReference type="PANTHER" id="PTHR33478:SF1">
    <property type="entry name" value="EXTRACELLULAR METALLOPROTEINASE MEP"/>
    <property type="match status" value="1"/>
</dbReference>
<keyword evidence="5 12" id="KW-0479">Metal-binding</keyword>
<evidence type="ECO:0000256" key="10">
    <source>
        <dbReference type="ARBA" id="ARBA00023145"/>
    </source>
</evidence>
<dbReference type="SUPFAM" id="SSF55486">
    <property type="entry name" value="Metalloproteases ('zincins'), catalytic domain"/>
    <property type="match status" value="2"/>
</dbReference>
<dbReference type="EMBL" id="JANIEX010001302">
    <property type="protein sequence ID" value="KAJ3559512.1"/>
    <property type="molecule type" value="Genomic_DNA"/>
</dbReference>
<evidence type="ECO:0000256" key="11">
    <source>
        <dbReference type="PIRSR" id="PIRSR601842-1"/>
    </source>
</evidence>
<evidence type="ECO:0000256" key="4">
    <source>
        <dbReference type="ARBA" id="ARBA00022670"/>
    </source>
</evidence>
<comment type="similarity">
    <text evidence="2">Belongs to the peptidase M36 family.</text>
</comment>
<organism evidence="16 17">
    <name type="scientific">Leucocoprinus birnbaumii</name>
    <dbReference type="NCBI Taxonomy" id="56174"/>
    <lineage>
        <taxon>Eukaryota</taxon>
        <taxon>Fungi</taxon>
        <taxon>Dikarya</taxon>
        <taxon>Basidiomycota</taxon>
        <taxon>Agaricomycotina</taxon>
        <taxon>Agaricomycetes</taxon>
        <taxon>Agaricomycetidae</taxon>
        <taxon>Agaricales</taxon>
        <taxon>Agaricineae</taxon>
        <taxon>Agaricaceae</taxon>
        <taxon>Leucocoprinus</taxon>
    </lineage>
</organism>
<keyword evidence="7" id="KW-0378">Hydrolase</keyword>
<keyword evidence="4" id="KW-0645">Protease</keyword>
<sequence length="1214" mass="132203">MAFSLKLLSTVVLSALYCQVSGAPATRGFRINTHRSHVVGRGLELHTYHPSSTFETFGSGVDHPLSRRDDTDIKESSIAFVQSHLGVSPETISFKSGYSGEAAKHAYVKQTFNGIPVANAAANVAFNHDNKVVAFGSSFVKPKSIASSTPSISVQDATSTAEAALDGTYNSHPTSIQYIAKEDGTLVLTHAMQIQNEAKGTWYEAFVDAHSGELVHLTDFVAKASYLVLPIQKQILTQGFETLTDPFDSFSSPLGWHSDGTTNYSTTTGNNVIAYKDTTPSALTGASSPILNFIYHQDPTIQPTVQVNVDAARTNAFYLANSVHDIMYRYGFTEAAFNFQTNNFGKGGKANDPVQVSVQSSAGLDNADFATPPDGQKPLMRMFLWDYVQPMRDGALENDIVVHENTHGMTNRMTGGGTADCLQTTESRGLGEGWSDAVAEWTEHNSSSVPDYVMGQYVSNWGPGVRGRPYSTSTTVNPLKYSSLNGRTEVHSIGEIWANLLHNVYASLVGKYGWSATARTDPTGSEGNVVFLHLLIDALALQPCNPTSWILGIITFVLFTKTQLVQAHPWPLYVKHSTHRTRHYARGLKLDAYNPKSDFETYNPRSNNTGSKFTSIECLTPGDPPDSERLHNSAVLFVSSQLSTNSTNVLYHKGWSTSLGSYAYVKQSINGVPVANSVANVAYDRCSQVAAFGSSFITIEGGTSIILVSDPIRKLIPGSRAANIASPSPSIKFEDIRPSVEESLGGLCRDSVAPSLEYLVRVEGSVDLTYVVQITNKTSNLWVEAFVSAHSGQVLSVTDFTAHATFNVVPIQENNFFDGRKVLVDPEDLQSSPVGWISPPQEFNLSLELPGGNNVIMFADRSLAVGDTRVANSIEQSNSIGLFNNNYDPDDPRNINGLEAVLDNAFFVMNTMHDISYRYGFTENASNFQLSNLGKGVSEGEGDPVRVSVQDSSSTNNAQFQTPPEGSPPLAQFFFFDSNGAERDSSFANDVLIHEFTHGITNRMTGGGTARCLQNLEAAGMGEGWSDMMAAWVSQKSANVDDFRVGLYFDRKGIRSHPYSINEITNPLKFSDVAKLNEPHAIGEIWANTLYNVYADLVQDLGFSENAFTEVNGQEGNIVFMHNMIDGLLLQPCNPSSPFLFSLHILALTYELFKQPVIQSRDAILAADMLRYRGAHQCVLWGAFARKGLGVDAGDTFTDGFAVPPECQTVVSNI</sequence>
<dbReference type="InterPro" id="IPR001842">
    <property type="entry name" value="Peptidase_M36"/>
</dbReference>
<accession>A0AAD5YP50</accession>
<dbReference type="GO" id="GO:0006508">
    <property type="term" value="P:proteolysis"/>
    <property type="evidence" value="ECO:0007669"/>
    <property type="project" value="UniProtKB-KW"/>
</dbReference>
<keyword evidence="6 14" id="KW-0732">Signal</keyword>
<evidence type="ECO:0000256" key="7">
    <source>
        <dbReference type="ARBA" id="ARBA00022801"/>
    </source>
</evidence>
<evidence type="ECO:0000256" key="1">
    <source>
        <dbReference type="ARBA" id="ARBA00004613"/>
    </source>
</evidence>
<evidence type="ECO:0000313" key="17">
    <source>
        <dbReference type="Proteomes" id="UP001213000"/>
    </source>
</evidence>
<evidence type="ECO:0000259" key="15">
    <source>
        <dbReference type="Pfam" id="PF07504"/>
    </source>
</evidence>
<dbReference type="InterPro" id="IPR011096">
    <property type="entry name" value="FTP_domain"/>
</dbReference>
<feature type="region of interest" description="Disordered" evidence="13">
    <location>
        <begin position="939"/>
        <end position="968"/>
    </location>
</feature>
<evidence type="ECO:0000313" key="16">
    <source>
        <dbReference type="EMBL" id="KAJ3559512.1"/>
    </source>
</evidence>
<evidence type="ECO:0000256" key="8">
    <source>
        <dbReference type="ARBA" id="ARBA00022833"/>
    </source>
</evidence>
<evidence type="ECO:0000256" key="9">
    <source>
        <dbReference type="ARBA" id="ARBA00023049"/>
    </source>
</evidence>
<comment type="cofactor">
    <cofactor evidence="12">
        <name>Zn(2+)</name>
        <dbReference type="ChEBI" id="CHEBI:29105"/>
    </cofactor>
    <text evidence="12">Binds 1 zinc ion per subunit.</text>
</comment>
<dbReference type="Proteomes" id="UP001213000">
    <property type="component" value="Unassembled WGS sequence"/>
</dbReference>
<dbReference type="Pfam" id="PF07504">
    <property type="entry name" value="FTP"/>
    <property type="match status" value="1"/>
</dbReference>
<dbReference type="Pfam" id="PF02128">
    <property type="entry name" value="Peptidase_M36"/>
    <property type="match status" value="2"/>
</dbReference>
<feature type="compositionally biased region" description="Polar residues" evidence="13">
    <location>
        <begin position="949"/>
        <end position="964"/>
    </location>
</feature>
<feature type="binding site" evidence="12">
    <location>
        <position position="403"/>
    </location>
    <ligand>
        <name>Zn(2+)</name>
        <dbReference type="ChEBI" id="CHEBI:29105"/>
        <note>catalytic</note>
    </ligand>
</feature>
<dbReference type="GO" id="GO:0005615">
    <property type="term" value="C:extracellular space"/>
    <property type="evidence" value="ECO:0007669"/>
    <property type="project" value="InterPro"/>
</dbReference>
<evidence type="ECO:0000256" key="5">
    <source>
        <dbReference type="ARBA" id="ARBA00022723"/>
    </source>
</evidence>
<protein>
    <recommendedName>
        <fullName evidence="15">FTP domain-containing protein</fullName>
    </recommendedName>
</protein>
<keyword evidence="3" id="KW-0964">Secreted</keyword>
<dbReference type="Gene3D" id="1.10.390.10">
    <property type="entry name" value="Neutral Protease Domain 2"/>
    <property type="match status" value="2"/>
</dbReference>
<feature type="domain" description="FTP" evidence="15">
    <location>
        <begin position="104"/>
        <end position="139"/>
    </location>
</feature>
<dbReference type="PANTHER" id="PTHR33478">
    <property type="entry name" value="EXTRACELLULAR METALLOPROTEINASE MEP"/>
    <property type="match status" value="1"/>
</dbReference>
<feature type="binding site" evidence="12">
    <location>
        <position position="432"/>
    </location>
    <ligand>
        <name>Zn(2+)</name>
        <dbReference type="ChEBI" id="CHEBI:29105"/>
        <note>catalytic</note>
    </ligand>
</feature>
<dbReference type="CDD" id="cd09596">
    <property type="entry name" value="M36"/>
    <property type="match status" value="2"/>
</dbReference>
<comment type="caution">
    <text evidence="16">The sequence shown here is derived from an EMBL/GenBank/DDBJ whole genome shotgun (WGS) entry which is preliminary data.</text>
</comment>
<dbReference type="InterPro" id="IPR050371">
    <property type="entry name" value="Fungal_virulence_M36"/>
</dbReference>
<feature type="chain" id="PRO_5042209917" description="FTP domain-containing protein" evidence="14">
    <location>
        <begin position="23"/>
        <end position="1214"/>
    </location>
</feature>